<accession>A0A420HQF5</accession>
<organism evidence="2 3">
    <name type="scientific">Golovinomyces cichoracearum</name>
    <dbReference type="NCBI Taxonomy" id="62708"/>
    <lineage>
        <taxon>Eukaryota</taxon>
        <taxon>Fungi</taxon>
        <taxon>Dikarya</taxon>
        <taxon>Ascomycota</taxon>
        <taxon>Pezizomycotina</taxon>
        <taxon>Leotiomycetes</taxon>
        <taxon>Erysiphales</taxon>
        <taxon>Erysiphaceae</taxon>
        <taxon>Golovinomyces</taxon>
    </lineage>
</organism>
<dbReference type="AlphaFoldDB" id="A0A420HQF5"/>
<comment type="caution">
    <text evidence="2">The sequence shown here is derived from an EMBL/GenBank/DDBJ whole genome shotgun (WGS) entry which is preliminary data.</text>
</comment>
<proteinExistence type="predicted"/>
<gene>
    <name evidence="2" type="ORF">GcM3_03724</name>
</gene>
<keyword evidence="3" id="KW-1185">Reference proteome</keyword>
<dbReference type="Proteomes" id="UP000283383">
    <property type="component" value="Unassembled WGS sequence"/>
</dbReference>
<keyword evidence="1" id="KW-0732">Signal</keyword>
<dbReference type="EMBL" id="MCBQ01017287">
    <property type="protein sequence ID" value="RKF59665.1"/>
    <property type="molecule type" value="Genomic_DNA"/>
</dbReference>
<evidence type="ECO:0000256" key="1">
    <source>
        <dbReference type="SAM" id="SignalP"/>
    </source>
</evidence>
<protein>
    <submittedName>
        <fullName evidence="2">Uncharacterized protein</fullName>
    </submittedName>
</protein>
<sequence length="72" mass="8191">MTAHGKQILTLSIRLITCIGLEVIRWLNFDSKSAVDASNTGVTKDDAVVCYFYCIFQGFRYLGYMPFKSFQP</sequence>
<name>A0A420HQF5_9PEZI</name>
<evidence type="ECO:0000313" key="3">
    <source>
        <dbReference type="Proteomes" id="UP000283383"/>
    </source>
</evidence>
<feature type="signal peptide" evidence="1">
    <location>
        <begin position="1"/>
        <end position="20"/>
    </location>
</feature>
<evidence type="ECO:0000313" key="2">
    <source>
        <dbReference type="EMBL" id="RKF59665.1"/>
    </source>
</evidence>
<feature type="chain" id="PRO_5018975593" evidence="1">
    <location>
        <begin position="21"/>
        <end position="72"/>
    </location>
</feature>
<reference evidence="2 3" key="1">
    <citation type="journal article" date="2018" name="BMC Genomics">
        <title>Comparative genome analyses reveal sequence features reflecting distinct modes of host-adaptation between dicot and monocot powdery mildew.</title>
        <authorList>
            <person name="Wu Y."/>
            <person name="Ma X."/>
            <person name="Pan Z."/>
            <person name="Kale S.D."/>
            <person name="Song Y."/>
            <person name="King H."/>
            <person name="Zhang Q."/>
            <person name="Presley C."/>
            <person name="Deng X."/>
            <person name="Wei C.I."/>
            <person name="Xiao S."/>
        </authorList>
    </citation>
    <scope>NUCLEOTIDE SEQUENCE [LARGE SCALE GENOMIC DNA]</scope>
    <source>
        <strain evidence="2">UMSG3</strain>
    </source>
</reference>